<evidence type="ECO:0000313" key="3">
    <source>
        <dbReference type="Proteomes" id="UP001302349"/>
    </source>
</evidence>
<organism evidence="2 3">
    <name type="scientific">Imperialibacter roseus</name>
    <dbReference type="NCBI Taxonomy" id="1324217"/>
    <lineage>
        <taxon>Bacteria</taxon>
        <taxon>Pseudomonadati</taxon>
        <taxon>Bacteroidota</taxon>
        <taxon>Cytophagia</taxon>
        <taxon>Cytophagales</taxon>
        <taxon>Flammeovirgaceae</taxon>
        <taxon>Imperialibacter</taxon>
    </lineage>
</organism>
<dbReference type="Proteomes" id="UP001302349">
    <property type="component" value="Chromosome"/>
</dbReference>
<dbReference type="Gene3D" id="3.20.20.150">
    <property type="entry name" value="Divalent-metal-dependent TIM barrel enzymes"/>
    <property type="match status" value="1"/>
</dbReference>
<dbReference type="InterPro" id="IPR036237">
    <property type="entry name" value="Xyl_isomerase-like_sf"/>
</dbReference>
<dbReference type="Pfam" id="PF01261">
    <property type="entry name" value="AP_endonuc_2"/>
    <property type="match status" value="1"/>
</dbReference>
<keyword evidence="2" id="KW-0413">Isomerase</keyword>
<reference evidence="2 3" key="1">
    <citation type="journal article" date="2023" name="Microbiol. Resour. Announc.">
        <title>Complete Genome Sequence of Imperialibacter roseus strain P4T.</title>
        <authorList>
            <person name="Tizabi D.R."/>
            <person name="Bachvaroff T."/>
            <person name="Hill R.T."/>
        </authorList>
    </citation>
    <scope>NUCLEOTIDE SEQUENCE [LARGE SCALE GENOMIC DNA]</scope>
    <source>
        <strain evidence="2 3">P4T</strain>
    </source>
</reference>
<feature type="domain" description="Xylose isomerase-like TIM barrel" evidence="1">
    <location>
        <begin position="52"/>
        <end position="286"/>
    </location>
</feature>
<keyword evidence="3" id="KW-1185">Reference proteome</keyword>
<dbReference type="SUPFAM" id="SSF51658">
    <property type="entry name" value="Xylose isomerase-like"/>
    <property type="match status" value="1"/>
</dbReference>
<evidence type="ECO:0000313" key="2">
    <source>
        <dbReference type="EMBL" id="WOK06262.1"/>
    </source>
</evidence>
<gene>
    <name evidence="2" type="ORF">RT717_24615</name>
</gene>
<dbReference type="EMBL" id="CP136051">
    <property type="protein sequence ID" value="WOK06262.1"/>
    <property type="molecule type" value="Genomic_DNA"/>
</dbReference>
<proteinExistence type="predicted"/>
<dbReference type="RefSeq" id="WP_317488989.1">
    <property type="nucleotide sequence ID" value="NZ_CP136051.1"/>
</dbReference>
<dbReference type="PANTHER" id="PTHR12110:SF41">
    <property type="entry name" value="INOSOSE DEHYDRATASE"/>
    <property type="match status" value="1"/>
</dbReference>
<dbReference type="PANTHER" id="PTHR12110">
    <property type="entry name" value="HYDROXYPYRUVATE ISOMERASE"/>
    <property type="match status" value="1"/>
</dbReference>
<protein>
    <submittedName>
        <fullName evidence="2">Sugar phosphate isomerase/epimerase</fullName>
    </submittedName>
</protein>
<accession>A0ABZ0IRP3</accession>
<name>A0ABZ0IRP3_9BACT</name>
<evidence type="ECO:0000259" key="1">
    <source>
        <dbReference type="Pfam" id="PF01261"/>
    </source>
</evidence>
<dbReference type="InterPro" id="IPR013022">
    <property type="entry name" value="Xyl_isomerase-like_TIM-brl"/>
</dbReference>
<dbReference type="InterPro" id="IPR050312">
    <property type="entry name" value="IolE/XylAMocC-like"/>
</dbReference>
<sequence>MNRTITRISKRTIFLLVLALLAGAPAIMAQEIGIQMGSMRELMKVDVEKTLARLKELGVKELEGGTPRGIDKEAYKKLLEKYGLKVVAVGSNFDALQKPDELQAIIDNAKFYNAKFVLCYWIPHTEEKMTLEEMKKGVEVFNAAGKTLKENGLTFAYHAHGYEFVDYEGGNGTLYEYFMDNTNPDYVTVQMDVFWMRNPGQNPAALLRKYPTRFTSLHLKDRKPGSKDNLQGRQDPETNVVLGQGDVGIAEAMEAAMEIGIKHYFIEDESSRALEQVPQSLDYLASLKTKKGKKKK</sequence>
<dbReference type="GO" id="GO:0016853">
    <property type="term" value="F:isomerase activity"/>
    <property type="evidence" value="ECO:0007669"/>
    <property type="project" value="UniProtKB-KW"/>
</dbReference>